<accession>A0A1I7FPX6</accession>
<feature type="transmembrane region" description="Helical" evidence="1">
    <location>
        <begin position="22"/>
        <end position="39"/>
    </location>
</feature>
<gene>
    <name evidence="2" type="ORF">SAMN05421543_101378</name>
</gene>
<name>A0A1I7FPX6_9BACL</name>
<sequence>MDTGQSFAVYQDRYEVRRVRKTSRGITVVSAAAGAAVVWTANHWGWWYVSVAAGVVLGLVLRGVSRVVWAAGLAGILGWLLPLGLRAVEGQPVGRLAERVAGVLGVGSGAGAATAALAVTGLLGALLCLCGAWLGAALRRMRG</sequence>
<dbReference type="EMBL" id="FPBV01000001">
    <property type="protein sequence ID" value="SFU38076.1"/>
    <property type="molecule type" value="Genomic_DNA"/>
</dbReference>
<feature type="transmembrane region" description="Helical" evidence="1">
    <location>
        <begin position="68"/>
        <end position="88"/>
    </location>
</feature>
<dbReference type="RefSeq" id="WP_074948966.1">
    <property type="nucleotide sequence ID" value="NZ_FPBV01000001.1"/>
</dbReference>
<protein>
    <submittedName>
        <fullName evidence="2">Uncharacterized protein</fullName>
    </submittedName>
</protein>
<feature type="transmembrane region" description="Helical" evidence="1">
    <location>
        <begin position="45"/>
        <end position="61"/>
    </location>
</feature>
<organism evidence="2 3">
    <name type="scientific">Alicyclobacillus macrosporangiidus</name>
    <dbReference type="NCBI Taxonomy" id="392015"/>
    <lineage>
        <taxon>Bacteria</taxon>
        <taxon>Bacillati</taxon>
        <taxon>Bacillota</taxon>
        <taxon>Bacilli</taxon>
        <taxon>Bacillales</taxon>
        <taxon>Alicyclobacillaceae</taxon>
        <taxon>Alicyclobacillus</taxon>
    </lineage>
</organism>
<evidence type="ECO:0000256" key="1">
    <source>
        <dbReference type="SAM" id="Phobius"/>
    </source>
</evidence>
<keyword evidence="1" id="KW-1133">Transmembrane helix</keyword>
<keyword evidence="1" id="KW-0472">Membrane</keyword>
<evidence type="ECO:0000313" key="2">
    <source>
        <dbReference type="EMBL" id="SFU38076.1"/>
    </source>
</evidence>
<dbReference type="Proteomes" id="UP000183508">
    <property type="component" value="Unassembled WGS sequence"/>
</dbReference>
<reference evidence="3" key="1">
    <citation type="submission" date="2016-10" db="EMBL/GenBank/DDBJ databases">
        <authorList>
            <person name="Varghese N."/>
        </authorList>
    </citation>
    <scope>NUCLEOTIDE SEQUENCE [LARGE SCALE GENOMIC DNA]</scope>
    <source>
        <strain evidence="3">DSM 17980</strain>
    </source>
</reference>
<evidence type="ECO:0000313" key="3">
    <source>
        <dbReference type="Proteomes" id="UP000183508"/>
    </source>
</evidence>
<keyword evidence="3" id="KW-1185">Reference proteome</keyword>
<feature type="transmembrane region" description="Helical" evidence="1">
    <location>
        <begin position="108"/>
        <end position="134"/>
    </location>
</feature>
<dbReference type="AlphaFoldDB" id="A0A1I7FPX6"/>
<keyword evidence="1" id="KW-0812">Transmembrane</keyword>
<proteinExistence type="predicted"/>